<keyword evidence="13" id="KW-1185">Reference proteome</keyword>
<dbReference type="AlphaFoldDB" id="A0A4Q9R8U7"/>
<evidence type="ECO:0000256" key="6">
    <source>
        <dbReference type="ARBA" id="ARBA00022989"/>
    </source>
</evidence>
<dbReference type="Pfam" id="PF04290">
    <property type="entry name" value="DctQ"/>
    <property type="match status" value="1"/>
</dbReference>
<keyword evidence="3" id="KW-1003">Cell membrane</keyword>
<reference evidence="13 14" key="1">
    <citation type="submission" date="2018-06" db="EMBL/GenBank/DDBJ databases">
        <title>Three novel Pseudomonas species isolated from symptomatic oak.</title>
        <authorList>
            <person name="Bueno-Gonzalez V."/>
            <person name="Brady C."/>
        </authorList>
    </citation>
    <scope>NUCLEOTIDE SEQUENCE [LARGE SCALE GENOMIC DNA]</scope>
    <source>
        <strain evidence="12 13">P26B</strain>
        <strain evidence="11 14">P6B</strain>
    </source>
</reference>
<accession>A0A4Q9R8U7</accession>
<evidence type="ECO:0000256" key="5">
    <source>
        <dbReference type="ARBA" id="ARBA00022692"/>
    </source>
</evidence>
<dbReference type="InterPro" id="IPR055348">
    <property type="entry name" value="DctQ"/>
</dbReference>
<comment type="similarity">
    <text evidence="8 9">Belongs to the TRAP transporter small permease family.</text>
</comment>
<evidence type="ECO:0000256" key="2">
    <source>
        <dbReference type="ARBA" id="ARBA00022448"/>
    </source>
</evidence>
<dbReference type="GO" id="GO:0022857">
    <property type="term" value="F:transmembrane transporter activity"/>
    <property type="evidence" value="ECO:0007669"/>
    <property type="project" value="UniProtKB-UniRule"/>
</dbReference>
<dbReference type="PANTHER" id="PTHR35011">
    <property type="entry name" value="2,3-DIKETO-L-GULONATE TRAP TRANSPORTER SMALL PERMEASE PROTEIN YIAM"/>
    <property type="match status" value="1"/>
</dbReference>
<dbReference type="GO" id="GO:0005886">
    <property type="term" value="C:plasma membrane"/>
    <property type="evidence" value="ECO:0007669"/>
    <property type="project" value="UniProtKB-SubCell"/>
</dbReference>
<evidence type="ECO:0000259" key="10">
    <source>
        <dbReference type="Pfam" id="PF04290"/>
    </source>
</evidence>
<keyword evidence="5 9" id="KW-0812">Transmembrane</keyword>
<keyword evidence="7 9" id="KW-0472">Membrane</keyword>
<feature type="transmembrane region" description="Helical" evidence="9">
    <location>
        <begin position="12"/>
        <end position="35"/>
    </location>
</feature>
<keyword evidence="2 9" id="KW-0813">Transport</keyword>
<evidence type="ECO:0000256" key="9">
    <source>
        <dbReference type="RuleBase" id="RU369079"/>
    </source>
</evidence>
<dbReference type="PANTHER" id="PTHR35011:SF11">
    <property type="entry name" value="TRAP TRANSPORTER SMALL PERMEASE PROTEIN"/>
    <property type="match status" value="1"/>
</dbReference>
<dbReference type="InterPro" id="IPR007387">
    <property type="entry name" value="TRAP_DctQ"/>
</dbReference>
<sequence length="175" mass="19334">MKNIFLRASDALYMTCIWIAGLSIVVMALIIPWGIFARYVLGSGSGWPEPVAILLMTLFTFVGAAASYRAGAHMAVTSLTDRLPKAWHGAITLLVELLMAAVCLFMLIWGVKLCMATWNQYLSTLTSLRVGLAYSPIPIGGFVTLIFILERLLFGDQSHRRVTNYEQTEDSKEAV</sequence>
<dbReference type="EMBL" id="QJUL01000004">
    <property type="protein sequence ID" value="TBU96350.1"/>
    <property type="molecule type" value="Genomic_DNA"/>
</dbReference>
<comment type="function">
    <text evidence="9">Part of the tripartite ATP-independent periplasmic (TRAP) transport system.</text>
</comment>
<comment type="subunit">
    <text evidence="9">The complex comprises the extracytoplasmic solute receptor protein and the two transmembrane proteins.</text>
</comment>
<evidence type="ECO:0000256" key="8">
    <source>
        <dbReference type="ARBA" id="ARBA00038436"/>
    </source>
</evidence>
<feature type="transmembrane region" description="Helical" evidence="9">
    <location>
        <begin position="89"/>
        <end position="111"/>
    </location>
</feature>
<proteinExistence type="inferred from homology"/>
<feature type="domain" description="Tripartite ATP-independent periplasmic transporters DctQ component" evidence="10">
    <location>
        <begin position="27"/>
        <end position="153"/>
    </location>
</feature>
<dbReference type="Proteomes" id="UP000291334">
    <property type="component" value="Unassembled WGS sequence"/>
</dbReference>
<keyword evidence="6 9" id="KW-1133">Transmembrane helix</keyword>
<evidence type="ECO:0000256" key="4">
    <source>
        <dbReference type="ARBA" id="ARBA00022519"/>
    </source>
</evidence>
<keyword evidence="4 9" id="KW-0997">Cell inner membrane</keyword>
<comment type="caution">
    <text evidence="11">The sequence shown here is derived from an EMBL/GenBank/DDBJ whole genome shotgun (WGS) entry which is preliminary data.</text>
</comment>
<evidence type="ECO:0000313" key="11">
    <source>
        <dbReference type="EMBL" id="TBU96350.1"/>
    </source>
</evidence>
<protein>
    <recommendedName>
        <fullName evidence="9">TRAP transporter small permease protein</fullName>
    </recommendedName>
</protein>
<dbReference type="RefSeq" id="WP_131177445.1">
    <property type="nucleotide sequence ID" value="NZ_QJUL01000004.1"/>
</dbReference>
<comment type="subcellular location">
    <subcellularLocation>
        <location evidence="1 9">Cell inner membrane</location>
        <topology evidence="1 9">Multi-pass membrane protein</topology>
    </subcellularLocation>
</comment>
<evidence type="ECO:0000313" key="13">
    <source>
        <dbReference type="Proteomes" id="UP000291334"/>
    </source>
</evidence>
<dbReference type="EMBL" id="QJUM01000035">
    <property type="protein sequence ID" value="TBV00880.1"/>
    <property type="molecule type" value="Genomic_DNA"/>
</dbReference>
<feature type="transmembrane region" description="Helical" evidence="9">
    <location>
        <begin position="47"/>
        <end position="68"/>
    </location>
</feature>
<name>A0A4Q9R8U7_9GAMM</name>
<dbReference type="GO" id="GO:0015740">
    <property type="term" value="P:C4-dicarboxylate transport"/>
    <property type="evidence" value="ECO:0007669"/>
    <property type="project" value="TreeGrafter"/>
</dbReference>
<gene>
    <name evidence="12" type="ORF">DNK34_22435</name>
    <name evidence="11" type="ORF">DNK44_04150</name>
</gene>
<evidence type="ECO:0000256" key="1">
    <source>
        <dbReference type="ARBA" id="ARBA00004429"/>
    </source>
</evidence>
<dbReference type="Proteomes" id="UP000293172">
    <property type="component" value="Unassembled WGS sequence"/>
</dbReference>
<evidence type="ECO:0000313" key="12">
    <source>
        <dbReference type="EMBL" id="TBV00880.1"/>
    </source>
</evidence>
<evidence type="ECO:0000313" key="14">
    <source>
        <dbReference type="Proteomes" id="UP000293172"/>
    </source>
</evidence>
<dbReference type="OrthoDB" id="4964541at2"/>
<evidence type="ECO:0000256" key="3">
    <source>
        <dbReference type="ARBA" id="ARBA00022475"/>
    </source>
</evidence>
<feature type="transmembrane region" description="Helical" evidence="9">
    <location>
        <begin position="131"/>
        <end position="154"/>
    </location>
</feature>
<organism evidence="11 14">
    <name type="scientific">Phytopseudomonas dryadis</name>
    <dbReference type="NCBI Taxonomy" id="2487520"/>
    <lineage>
        <taxon>Bacteria</taxon>
        <taxon>Pseudomonadati</taxon>
        <taxon>Pseudomonadota</taxon>
        <taxon>Gammaproteobacteria</taxon>
        <taxon>Pseudomonadales</taxon>
        <taxon>Pseudomonadaceae</taxon>
        <taxon>Phytopseudomonas</taxon>
    </lineage>
</organism>
<evidence type="ECO:0000256" key="7">
    <source>
        <dbReference type="ARBA" id="ARBA00023136"/>
    </source>
</evidence>